<reference evidence="2 3" key="1">
    <citation type="submission" date="2015-12" db="EMBL/GenBank/DDBJ databases">
        <title>Haloferax profundi sp. nov. isolated from the Discovery deep brine-seawater interface in the Red Sea.</title>
        <authorList>
            <person name="Zhang G."/>
            <person name="Stingl U."/>
            <person name="Rashid M."/>
        </authorList>
    </citation>
    <scope>NUCLEOTIDE SEQUENCE [LARGE SCALE GENOMIC DNA]</scope>
    <source>
        <strain evidence="2 3">SB29</strain>
    </source>
</reference>
<gene>
    <name evidence="2" type="ORF">AUR66_05975</name>
</gene>
<evidence type="ECO:0000313" key="3">
    <source>
        <dbReference type="Proteomes" id="UP000053157"/>
    </source>
</evidence>
<comment type="caution">
    <text evidence="2">The sequence shown here is derived from an EMBL/GenBank/DDBJ whole genome shotgun (WGS) entry which is preliminary data.</text>
</comment>
<dbReference type="Proteomes" id="UP000053157">
    <property type="component" value="Unassembled WGS sequence"/>
</dbReference>
<sequence length="130" mass="13969">MERRRLLGLVAVGLSSGCLSGLPNATGPRNPPEAPAGEPRNTPEVPPVRIVNFDFEATDDGRLRVFGEVVNDSGSERVATIRVRIVVDESESIQDVGVTIPSGETAPFSVEFDTEYDAFVRNGEIDVSLV</sequence>
<accession>A0A0W1SX34</accession>
<dbReference type="OrthoDB" id="307397at2157"/>
<dbReference type="RefSeq" id="WP_058570661.1">
    <property type="nucleotide sequence ID" value="NZ_LOPV01000018.1"/>
</dbReference>
<feature type="region of interest" description="Disordered" evidence="1">
    <location>
        <begin position="20"/>
        <end position="46"/>
    </location>
</feature>
<evidence type="ECO:0000313" key="2">
    <source>
        <dbReference type="EMBL" id="KTG30843.1"/>
    </source>
</evidence>
<dbReference type="AlphaFoldDB" id="A0A0W1SX34"/>
<dbReference type="EMBL" id="LOPV01000018">
    <property type="protein sequence ID" value="KTG30843.1"/>
    <property type="molecule type" value="Genomic_DNA"/>
</dbReference>
<evidence type="ECO:0000256" key="1">
    <source>
        <dbReference type="SAM" id="MobiDB-lite"/>
    </source>
</evidence>
<keyword evidence="3" id="KW-1185">Reference proteome</keyword>
<dbReference type="PROSITE" id="PS51257">
    <property type="entry name" value="PROKAR_LIPOPROTEIN"/>
    <property type="match status" value="1"/>
</dbReference>
<organism evidence="2 3">
    <name type="scientific">Haloferax profundi</name>
    <dbReference type="NCBI Taxonomy" id="1544718"/>
    <lineage>
        <taxon>Archaea</taxon>
        <taxon>Methanobacteriati</taxon>
        <taxon>Methanobacteriota</taxon>
        <taxon>Stenosarchaea group</taxon>
        <taxon>Halobacteria</taxon>
        <taxon>Halobacteriales</taxon>
        <taxon>Haloferacaceae</taxon>
        <taxon>Haloferax</taxon>
    </lineage>
</organism>
<proteinExistence type="predicted"/>
<name>A0A0W1SX34_9EURY</name>
<protein>
    <submittedName>
        <fullName evidence="2">Transcriptional initiation protein Tat</fullName>
    </submittedName>
</protein>